<reference evidence="4 5" key="1">
    <citation type="submission" date="2016-10" db="EMBL/GenBank/DDBJ databases">
        <authorList>
            <person name="de Groot N.N."/>
        </authorList>
    </citation>
    <scope>NUCLEOTIDE SEQUENCE [LARGE SCALE GENOMIC DNA]</scope>
    <source>
        <strain evidence="4 5">DSM 20475</strain>
    </source>
</reference>
<evidence type="ECO:0000256" key="2">
    <source>
        <dbReference type="PROSITE-ProRule" id="PRU01106"/>
    </source>
</evidence>
<sequence>MRPTELSFEIMLRPEWLNGSQTYHGGEMLKLMDELCGSLATVYDPRTYVTGFIHGVSLSGSPTVRNIIRGHATICYTTARTVAMEVTLYYRKRSELQAEEKICAHGYYVFVATDGTGPIQPYTQADGDKADRLKKDIAAYLQAAPTD</sequence>
<dbReference type="GO" id="GO:0052816">
    <property type="term" value="F:long-chain fatty acyl-CoA hydrolase activity"/>
    <property type="evidence" value="ECO:0007669"/>
    <property type="project" value="TreeGrafter"/>
</dbReference>
<dbReference type="EMBL" id="FNAF01000005">
    <property type="protein sequence ID" value="SDD64127.1"/>
    <property type="molecule type" value="Genomic_DNA"/>
</dbReference>
<organism evidence="4 5">
    <name type="scientific">Peptococcus niger</name>
    <dbReference type="NCBI Taxonomy" id="2741"/>
    <lineage>
        <taxon>Bacteria</taxon>
        <taxon>Bacillati</taxon>
        <taxon>Bacillota</taxon>
        <taxon>Clostridia</taxon>
        <taxon>Eubacteriales</taxon>
        <taxon>Peptococcaceae</taxon>
        <taxon>Peptococcus</taxon>
    </lineage>
</organism>
<dbReference type="AlphaFoldDB" id="A0A1G6WFW4"/>
<accession>A0A1G6WFW4</accession>
<dbReference type="InterPro" id="IPR040170">
    <property type="entry name" value="Cytosol_ACT"/>
</dbReference>
<dbReference type="PANTHER" id="PTHR11049">
    <property type="entry name" value="ACYL COENZYME A THIOESTER HYDROLASE"/>
    <property type="match status" value="1"/>
</dbReference>
<name>A0A1G6WFW4_PEPNI</name>
<dbReference type="Proteomes" id="UP000198995">
    <property type="component" value="Unassembled WGS sequence"/>
</dbReference>
<keyword evidence="1 2" id="KW-0378">Hydrolase</keyword>
<dbReference type="GO" id="GO:0005737">
    <property type="term" value="C:cytoplasm"/>
    <property type="evidence" value="ECO:0007669"/>
    <property type="project" value="TreeGrafter"/>
</dbReference>
<dbReference type="PROSITE" id="PS51770">
    <property type="entry name" value="HOTDOG_ACOT"/>
    <property type="match status" value="1"/>
</dbReference>
<dbReference type="SUPFAM" id="SSF54637">
    <property type="entry name" value="Thioesterase/thiol ester dehydrase-isomerase"/>
    <property type="match status" value="1"/>
</dbReference>
<keyword evidence="5" id="KW-1185">Reference proteome</keyword>
<evidence type="ECO:0000313" key="4">
    <source>
        <dbReference type="EMBL" id="SDD64127.1"/>
    </source>
</evidence>
<dbReference type="RefSeq" id="WP_091791703.1">
    <property type="nucleotide sequence ID" value="NZ_FNAF01000005.1"/>
</dbReference>
<evidence type="ECO:0000256" key="1">
    <source>
        <dbReference type="ARBA" id="ARBA00022801"/>
    </source>
</evidence>
<gene>
    <name evidence="4" type="ORF">SAMN04489866_10523</name>
</gene>
<feature type="domain" description="HotDog ACOT-type" evidence="3">
    <location>
        <begin position="2"/>
        <end position="116"/>
    </location>
</feature>
<dbReference type="InterPro" id="IPR029069">
    <property type="entry name" value="HotDog_dom_sf"/>
</dbReference>
<dbReference type="OrthoDB" id="9809430at2"/>
<dbReference type="STRING" id="2741.SAMN04489866_10523"/>
<dbReference type="InterPro" id="IPR033120">
    <property type="entry name" value="HOTDOG_ACOT"/>
</dbReference>
<proteinExistence type="predicted"/>
<dbReference type="Gene3D" id="3.10.129.10">
    <property type="entry name" value="Hotdog Thioesterase"/>
    <property type="match status" value="1"/>
</dbReference>
<evidence type="ECO:0000259" key="3">
    <source>
        <dbReference type="PROSITE" id="PS51770"/>
    </source>
</evidence>
<dbReference type="GO" id="GO:0006637">
    <property type="term" value="P:acyl-CoA metabolic process"/>
    <property type="evidence" value="ECO:0007669"/>
    <property type="project" value="TreeGrafter"/>
</dbReference>
<evidence type="ECO:0000313" key="5">
    <source>
        <dbReference type="Proteomes" id="UP000198995"/>
    </source>
</evidence>
<protein>
    <submittedName>
        <fullName evidence="4">Acyl-CoA hydrolase</fullName>
    </submittedName>
</protein>